<comment type="similarity">
    <text evidence="2">Belongs to the GTP-binding SRP family.</text>
</comment>
<dbReference type="SMART" id="SM00382">
    <property type="entry name" value="AAA"/>
    <property type="match status" value="1"/>
</dbReference>
<dbReference type="GO" id="GO:0005047">
    <property type="term" value="F:signal recognition particle binding"/>
    <property type="evidence" value="ECO:0007669"/>
    <property type="project" value="TreeGrafter"/>
</dbReference>
<dbReference type="EMBL" id="ABTR02000001">
    <property type="protein sequence ID" value="EFC90306.1"/>
    <property type="molecule type" value="Genomic_DNA"/>
</dbReference>
<sequence>MRVVQQITFEAKDDAEAIRIAADRLGRDAVVLSTRPVNKGGFLGLFGKPALVVTAGILEEDEPKKKEEPIGDRVRAFQQLLEGKRDSFPVVPSEGRSSGKKETDDTPVGEREDRVELSSPVATASRPSVSREKVAQAYGKGPNSVEERDNKNLSDDVERIQRTLSSVLERLDRASVSDGGTEKPPEPRLAPSSMDDCRERWRHMLLEIDMTESFVDALLERYRGSLDDLSFKDWLKESIRAPFRDVISALGGSRVMFIGPTGVGKTTTIAKLAAANSLWEDRKVLLATADTYRIAAVEQLRTYAKILGVPVEVIFDPQDLKGIREKRDVELILLDTAGRSQRDSRRLDEAKELYEAFAPESVHLVISASSKYRDMLDVIERMGNMPISHLIFTKLDETLTLGPVLEIALNFDIPISFLTVGQNVPNDIEVASTDRIVNMALGGGYGD</sequence>
<dbReference type="Gene3D" id="3.40.50.300">
    <property type="entry name" value="P-loop containing nucleotide triphosphate hydrolases"/>
    <property type="match status" value="1"/>
</dbReference>
<keyword evidence="18" id="KW-1185">Reference proteome</keyword>
<gene>
    <name evidence="17" type="ORF">Dpep_0274</name>
</gene>
<dbReference type="PANTHER" id="PTHR43134">
    <property type="entry name" value="SIGNAL RECOGNITION PARTICLE RECEPTOR SUBUNIT ALPHA"/>
    <property type="match status" value="1"/>
</dbReference>
<dbReference type="InterPro" id="IPR027417">
    <property type="entry name" value="P-loop_NTPase"/>
</dbReference>
<evidence type="ECO:0000313" key="17">
    <source>
        <dbReference type="EMBL" id="EFC90306.1"/>
    </source>
</evidence>
<feature type="compositionally biased region" description="Basic and acidic residues" evidence="14">
    <location>
        <begin position="97"/>
        <end position="116"/>
    </location>
</feature>
<evidence type="ECO:0000259" key="16">
    <source>
        <dbReference type="SMART" id="SM00962"/>
    </source>
</evidence>
<dbReference type="AlphaFoldDB" id="D2Z3K0"/>
<feature type="domain" description="AAA+ ATPase" evidence="15">
    <location>
        <begin position="251"/>
        <end position="419"/>
    </location>
</feature>
<reference evidence="17 18" key="1">
    <citation type="journal article" date="2010" name="Stand. Genomic Sci.">
        <title>Permanent draft genome sequence of Dethiosulfovibrio peptidovorans type strain (SEBR 4207).</title>
        <authorList>
            <person name="Labutti K."/>
            <person name="Mayilraj S."/>
            <person name="Clum A."/>
            <person name="Lucas S."/>
            <person name="Glavina Del Rio T."/>
            <person name="Nolan M."/>
            <person name="Tice H."/>
            <person name="Cheng J.F."/>
            <person name="Pitluck S."/>
            <person name="Liolios K."/>
            <person name="Ivanova N."/>
            <person name="Mavromatis K."/>
            <person name="Mikhailova N."/>
            <person name="Pati A."/>
            <person name="Goodwin L."/>
            <person name="Chen A."/>
            <person name="Palaniappan K."/>
            <person name="Land M."/>
            <person name="Hauser L."/>
            <person name="Chang Y.J."/>
            <person name="Jeffries C.D."/>
            <person name="Rohde M."/>
            <person name="Spring S."/>
            <person name="Goker M."/>
            <person name="Woyke T."/>
            <person name="Bristow J."/>
            <person name="Eisen J.A."/>
            <person name="Markowitz V."/>
            <person name="Hugenholtz P."/>
            <person name="Kyrpides N.C."/>
            <person name="Klenk H.P."/>
            <person name="Lapidus A."/>
        </authorList>
    </citation>
    <scope>NUCLEOTIDE SEQUENCE [LARGE SCALE GENOMIC DNA]</scope>
    <source>
        <strain evidence="17 18">DSM 11002</strain>
    </source>
</reference>
<dbReference type="NCBIfam" id="TIGR03499">
    <property type="entry name" value="FlhF"/>
    <property type="match status" value="1"/>
</dbReference>
<dbReference type="GO" id="GO:0003924">
    <property type="term" value="F:GTPase activity"/>
    <property type="evidence" value="ECO:0007669"/>
    <property type="project" value="UniProtKB-UniRule"/>
</dbReference>
<dbReference type="GO" id="GO:0044781">
    <property type="term" value="P:bacterial-type flagellum organization"/>
    <property type="evidence" value="ECO:0007669"/>
    <property type="project" value="UniProtKB-UniRule"/>
</dbReference>
<feature type="region of interest" description="Disordered" evidence="14">
    <location>
        <begin position="84"/>
        <end position="157"/>
    </location>
</feature>
<dbReference type="OrthoDB" id="9778554at2"/>
<evidence type="ECO:0000256" key="9">
    <source>
        <dbReference type="ARBA" id="ARBA00023134"/>
    </source>
</evidence>
<dbReference type="InterPro" id="IPR003593">
    <property type="entry name" value="AAA+_ATPase"/>
</dbReference>
<dbReference type="FunFam" id="3.40.50.300:FF:000695">
    <property type="entry name" value="Flagellar biosynthesis regulator FlhF"/>
    <property type="match status" value="1"/>
</dbReference>
<keyword evidence="11" id="KW-1006">Bacterial flagellum protein export</keyword>
<proteinExistence type="inferred from homology"/>
<feature type="compositionally biased region" description="Basic and acidic residues" evidence="14">
    <location>
        <begin position="145"/>
        <end position="157"/>
    </location>
</feature>
<dbReference type="PANTHER" id="PTHR43134:SF3">
    <property type="entry name" value="FLAGELLAR BIOSYNTHESIS PROTEIN FLHF"/>
    <property type="match status" value="1"/>
</dbReference>
<evidence type="ECO:0000256" key="13">
    <source>
        <dbReference type="NCBIfam" id="TIGR03499"/>
    </source>
</evidence>
<evidence type="ECO:0000259" key="15">
    <source>
        <dbReference type="SMART" id="SM00382"/>
    </source>
</evidence>
<dbReference type="Gene3D" id="1.20.120.1380">
    <property type="entry name" value="Flagellar FlhF biosynthesis protein, N domain"/>
    <property type="match status" value="1"/>
</dbReference>
<name>D2Z3K0_9BACT</name>
<evidence type="ECO:0000256" key="1">
    <source>
        <dbReference type="ARBA" id="ARBA00004413"/>
    </source>
</evidence>
<organism evidence="17 18">
    <name type="scientific">Dethiosulfovibrio peptidovorans DSM 11002</name>
    <dbReference type="NCBI Taxonomy" id="469381"/>
    <lineage>
        <taxon>Bacteria</taxon>
        <taxon>Thermotogati</taxon>
        <taxon>Synergistota</taxon>
        <taxon>Synergistia</taxon>
        <taxon>Synergistales</taxon>
        <taxon>Dethiosulfovibrionaceae</taxon>
        <taxon>Dethiosulfovibrio</taxon>
    </lineage>
</organism>
<evidence type="ECO:0000256" key="12">
    <source>
        <dbReference type="ARBA" id="ARBA00025337"/>
    </source>
</evidence>
<feature type="region of interest" description="Disordered" evidence="14">
    <location>
        <begin position="171"/>
        <end position="194"/>
    </location>
</feature>
<dbReference type="GO" id="GO:0015031">
    <property type="term" value="P:protein transport"/>
    <property type="evidence" value="ECO:0007669"/>
    <property type="project" value="UniProtKB-KW"/>
</dbReference>
<accession>D2Z3K0</accession>
<dbReference type="GO" id="GO:0005886">
    <property type="term" value="C:plasma membrane"/>
    <property type="evidence" value="ECO:0007669"/>
    <property type="project" value="UniProtKB-SubCell"/>
</dbReference>
<evidence type="ECO:0000256" key="3">
    <source>
        <dbReference type="ARBA" id="ARBA00014919"/>
    </source>
</evidence>
<keyword evidence="5" id="KW-1003">Cell membrane</keyword>
<dbReference type="PaxDb" id="469381-Dpep_0274"/>
<feature type="domain" description="SRP54-type proteins GTP-binding" evidence="16">
    <location>
        <begin position="252"/>
        <end position="442"/>
    </location>
</feature>
<evidence type="ECO:0000256" key="4">
    <source>
        <dbReference type="ARBA" id="ARBA00022448"/>
    </source>
</evidence>
<evidence type="ECO:0000256" key="8">
    <source>
        <dbReference type="ARBA" id="ARBA00022927"/>
    </source>
</evidence>
<protein>
    <recommendedName>
        <fullName evidence="3 13">Flagellar biosynthesis protein FlhF</fullName>
    </recommendedName>
</protein>
<comment type="subcellular location">
    <subcellularLocation>
        <location evidence="1">Cell membrane</location>
        <topology evidence="1">Peripheral membrane protein</topology>
        <orientation evidence="1">Cytoplasmic side</orientation>
    </subcellularLocation>
</comment>
<keyword evidence="4" id="KW-0813">Transport</keyword>
<keyword evidence="10" id="KW-0472">Membrane</keyword>
<keyword evidence="8" id="KW-0653">Protein transport</keyword>
<comment type="caution">
    <text evidence="17">The sequence shown here is derived from an EMBL/GenBank/DDBJ whole genome shotgun (WGS) entry which is preliminary data.</text>
</comment>
<evidence type="ECO:0000256" key="2">
    <source>
        <dbReference type="ARBA" id="ARBA00008531"/>
    </source>
</evidence>
<feature type="compositionally biased region" description="Basic and acidic residues" evidence="14">
    <location>
        <begin position="171"/>
        <end position="186"/>
    </location>
</feature>
<dbReference type="eggNOG" id="COG1419">
    <property type="taxonomic scope" value="Bacteria"/>
</dbReference>
<dbReference type="SMART" id="SM00962">
    <property type="entry name" value="SRP54"/>
    <property type="match status" value="1"/>
</dbReference>
<comment type="function">
    <text evidence="12">Necessary for flagellar biosynthesis. May be involved in translocation of the flagellum.</text>
</comment>
<dbReference type="GO" id="GO:0005525">
    <property type="term" value="F:GTP binding"/>
    <property type="evidence" value="ECO:0007669"/>
    <property type="project" value="UniProtKB-UniRule"/>
</dbReference>
<evidence type="ECO:0000256" key="10">
    <source>
        <dbReference type="ARBA" id="ARBA00023136"/>
    </source>
</evidence>
<dbReference type="STRING" id="469381.Dpep_0274"/>
<keyword evidence="9" id="KW-0342">GTP-binding</keyword>
<dbReference type="GO" id="GO:0006614">
    <property type="term" value="P:SRP-dependent cotranslational protein targeting to membrane"/>
    <property type="evidence" value="ECO:0007669"/>
    <property type="project" value="UniProtKB-UniRule"/>
</dbReference>
<evidence type="ECO:0000256" key="7">
    <source>
        <dbReference type="ARBA" id="ARBA00022795"/>
    </source>
</evidence>
<dbReference type="SUPFAM" id="SSF52540">
    <property type="entry name" value="P-loop containing nucleoside triphosphate hydrolases"/>
    <property type="match status" value="1"/>
</dbReference>
<evidence type="ECO:0000256" key="6">
    <source>
        <dbReference type="ARBA" id="ARBA00022741"/>
    </source>
</evidence>
<evidence type="ECO:0000256" key="5">
    <source>
        <dbReference type="ARBA" id="ARBA00022475"/>
    </source>
</evidence>
<dbReference type="RefSeq" id="WP_005658946.1">
    <property type="nucleotide sequence ID" value="NZ_ABTR02000001.1"/>
</dbReference>
<dbReference type="CDD" id="cd17873">
    <property type="entry name" value="FlhF"/>
    <property type="match status" value="1"/>
</dbReference>
<evidence type="ECO:0000256" key="14">
    <source>
        <dbReference type="SAM" id="MobiDB-lite"/>
    </source>
</evidence>
<dbReference type="InterPro" id="IPR000897">
    <property type="entry name" value="SRP54_GTPase_dom"/>
</dbReference>
<dbReference type="InterPro" id="IPR020006">
    <property type="entry name" value="FlhF"/>
</dbReference>
<dbReference type="InterPro" id="IPR047040">
    <property type="entry name" value="FlhF__GTPase_dom"/>
</dbReference>
<dbReference type="Proteomes" id="UP000006427">
    <property type="component" value="Unassembled WGS sequence"/>
</dbReference>
<keyword evidence="6" id="KW-0547">Nucleotide-binding</keyword>
<dbReference type="Pfam" id="PF00448">
    <property type="entry name" value="SRP54"/>
    <property type="match status" value="1"/>
</dbReference>
<keyword evidence="7" id="KW-1005">Bacterial flagellum biogenesis</keyword>
<evidence type="ECO:0000256" key="11">
    <source>
        <dbReference type="ARBA" id="ARBA00023225"/>
    </source>
</evidence>
<evidence type="ECO:0000313" key="18">
    <source>
        <dbReference type="Proteomes" id="UP000006427"/>
    </source>
</evidence>